<evidence type="ECO:0000313" key="3">
    <source>
        <dbReference type="Proteomes" id="UP000248079"/>
    </source>
</evidence>
<evidence type="ECO:0000256" key="1">
    <source>
        <dbReference type="SAM" id="Phobius"/>
    </source>
</evidence>
<dbReference type="EMBL" id="QFLI01000002">
    <property type="protein sequence ID" value="PXY02090.1"/>
    <property type="molecule type" value="Genomic_DNA"/>
</dbReference>
<dbReference type="Proteomes" id="UP000248079">
    <property type="component" value="Unassembled WGS sequence"/>
</dbReference>
<sequence length="118" mass="13382">MEMVHRHMKKFAYIGLYIIGLLIVNSILFTHQHSLADGQIVVHAHPFNQTDNPPTEHHHNKNDLQILQNISLLFFTGALVLGFIAKLAPKENHDTLPIAYHQTLAISDFGRAPPKQFL</sequence>
<proteinExistence type="predicted"/>
<keyword evidence="1" id="KW-1133">Transmembrane helix</keyword>
<protein>
    <submittedName>
        <fullName evidence="2">Uncharacterized protein</fullName>
    </submittedName>
</protein>
<feature type="transmembrane region" description="Helical" evidence="1">
    <location>
        <begin position="12"/>
        <end position="29"/>
    </location>
</feature>
<evidence type="ECO:0000313" key="2">
    <source>
        <dbReference type="EMBL" id="PXY02090.1"/>
    </source>
</evidence>
<dbReference type="RefSeq" id="WP_110359724.1">
    <property type="nucleotide sequence ID" value="NZ_QFLI01000002.1"/>
</dbReference>
<reference evidence="2 3" key="1">
    <citation type="submission" date="2018-05" db="EMBL/GenBank/DDBJ databases">
        <title>Marinifilum breve JC075T sp. nov., a marine bacterium isolated from Yongle Blue Hole in the South China Sea.</title>
        <authorList>
            <person name="Fu T."/>
        </authorList>
    </citation>
    <scope>NUCLEOTIDE SEQUENCE [LARGE SCALE GENOMIC DNA]</scope>
    <source>
        <strain evidence="2 3">JC075</strain>
    </source>
</reference>
<name>A0A2V4A410_9BACT</name>
<dbReference type="OrthoDB" id="1121875at2"/>
<keyword evidence="3" id="KW-1185">Reference proteome</keyword>
<keyword evidence="1" id="KW-0472">Membrane</keyword>
<accession>A0A2V4A410</accession>
<organism evidence="2 3">
    <name type="scientific">Marinifilum breve</name>
    <dbReference type="NCBI Taxonomy" id="2184082"/>
    <lineage>
        <taxon>Bacteria</taxon>
        <taxon>Pseudomonadati</taxon>
        <taxon>Bacteroidota</taxon>
        <taxon>Bacteroidia</taxon>
        <taxon>Marinilabiliales</taxon>
        <taxon>Marinifilaceae</taxon>
    </lineage>
</organism>
<gene>
    <name evidence="2" type="ORF">DF185_05445</name>
</gene>
<keyword evidence="1" id="KW-0812">Transmembrane</keyword>
<dbReference type="AlphaFoldDB" id="A0A2V4A410"/>
<feature type="transmembrane region" description="Helical" evidence="1">
    <location>
        <begin position="66"/>
        <end position="85"/>
    </location>
</feature>
<comment type="caution">
    <text evidence="2">The sequence shown here is derived from an EMBL/GenBank/DDBJ whole genome shotgun (WGS) entry which is preliminary data.</text>
</comment>